<dbReference type="GO" id="GO:0008168">
    <property type="term" value="F:methyltransferase activity"/>
    <property type="evidence" value="ECO:0007669"/>
    <property type="project" value="UniProtKB-KW"/>
</dbReference>
<keyword evidence="9" id="KW-0645">Protease</keyword>
<keyword evidence="5 9" id="KW-0812">Transmembrane</keyword>
<keyword evidence="3" id="KW-1003">Cell membrane</keyword>
<feature type="transmembrane region" description="Helical" evidence="10">
    <location>
        <begin position="189"/>
        <end position="213"/>
    </location>
</feature>
<reference evidence="13 14" key="1">
    <citation type="submission" date="2019-06" db="EMBL/GenBank/DDBJ databases">
        <title>Whole genome shotgun sequence of Acetobacter orleanensis NBRC 13752.</title>
        <authorList>
            <person name="Hosoyama A."/>
            <person name="Uohara A."/>
            <person name="Ohji S."/>
            <person name="Ichikawa N."/>
        </authorList>
    </citation>
    <scope>NUCLEOTIDE SEQUENCE [LARGE SCALE GENOMIC DNA]</scope>
    <source>
        <strain evidence="13 14">NBRC 13752</strain>
    </source>
</reference>
<keyword evidence="9" id="KW-0489">Methyltransferase</keyword>
<dbReference type="Pfam" id="PF01478">
    <property type="entry name" value="Peptidase_A24"/>
    <property type="match status" value="1"/>
</dbReference>
<evidence type="ECO:0000256" key="3">
    <source>
        <dbReference type="ARBA" id="ARBA00022475"/>
    </source>
</evidence>
<keyword evidence="14" id="KW-1185">Reference proteome</keyword>
<dbReference type="Pfam" id="PF06750">
    <property type="entry name" value="A24_N_bact"/>
    <property type="match status" value="1"/>
</dbReference>
<feature type="domain" description="Prepilin peptidase A24 N-terminal" evidence="12">
    <location>
        <begin position="8"/>
        <end position="87"/>
    </location>
</feature>
<dbReference type="InterPro" id="IPR050882">
    <property type="entry name" value="Prepilin_peptidase/N-MTase"/>
</dbReference>
<evidence type="ECO:0000313" key="13">
    <source>
        <dbReference type="EMBL" id="GEB83742.1"/>
    </source>
</evidence>
<comment type="similarity">
    <text evidence="2 8">Belongs to the peptidase A24 family.</text>
</comment>
<dbReference type="EC" id="3.4.23.43" evidence="9"/>
<dbReference type="STRING" id="104099.AD949_02700"/>
<feature type="domain" description="Prepilin type IV endopeptidase peptidase" evidence="11">
    <location>
        <begin position="102"/>
        <end position="210"/>
    </location>
</feature>
<evidence type="ECO:0000256" key="2">
    <source>
        <dbReference type="ARBA" id="ARBA00005801"/>
    </source>
</evidence>
<comment type="caution">
    <text evidence="13">The sequence shown here is derived from an EMBL/GenBank/DDBJ whole genome shotgun (WGS) entry which is preliminary data.</text>
</comment>
<dbReference type="InterPro" id="IPR014032">
    <property type="entry name" value="Peptidase_A24A_bac"/>
</dbReference>
<dbReference type="PANTHER" id="PTHR30487">
    <property type="entry name" value="TYPE 4 PREPILIN-LIKE PROTEINS LEADER PEPTIDE-PROCESSING ENZYME"/>
    <property type="match status" value="1"/>
</dbReference>
<feature type="transmembrane region" description="Helical" evidence="10">
    <location>
        <begin position="149"/>
        <end position="169"/>
    </location>
</feature>
<dbReference type="EMBL" id="BJMU01000017">
    <property type="protein sequence ID" value="GEB83742.1"/>
    <property type="molecule type" value="Genomic_DNA"/>
</dbReference>
<dbReference type="AlphaFoldDB" id="A0A4Y3TPI4"/>
<evidence type="ECO:0000259" key="12">
    <source>
        <dbReference type="Pfam" id="PF06750"/>
    </source>
</evidence>
<dbReference type="PANTHER" id="PTHR30487:SF0">
    <property type="entry name" value="PREPILIN LEADER PEPTIDASE_N-METHYLTRANSFERASE-RELATED"/>
    <property type="match status" value="1"/>
</dbReference>
<protein>
    <recommendedName>
        <fullName evidence="9">Prepilin leader peptidase/N-methyltransferase</fullName>
        <ecNumber evidence="9">2.1.1.-</ecNumber>
        <ecNumber evidence="9">3.4.23.43</ecNumber>
    </recommendedName>
</protein>
<name>A0A4Y3TPI4_9PROT</name>
<evidence type="ECO:0000256" key="1">
    <source>
        <dbReference type="ARBA" id="ARBA00004429"/>
    </source>
</evidence>
<organism evidence="13 14">
    <name type="scientific">Acetobacter orleanensis</name>
    <dbReference type="NCBI Taxonomy" id="104099"/>
    <lineage>
        <taxon>Bacteria</taxon>
        <taxon>Pseudomonadati</taxon>
        <taxon>Pseudomonadota</taxon>
        <taxon>Alphaproteobacteria</taxon>
        <taxon>Acetobacterales</taxon>
        <taxon>Acetobacteraceae</taxon>
        <taxon>Acetobacter</taxon>
    </lineage>
</organism>
<dbReference type="EC" id="2.1.1.-" evidence="9"/>
<accession>A0A4Y3TPI4</accession>
<dbReference type="RefSeq" id="WP_052944571.1">
    <property type="nucleotide sequence ID" value="NZ_BJMU01000017.1"/>
</dbReference>
<comment type="subcellular location">
    <subcellularLocation>
        <location evidence="1">Cell inner membrane</location>
        <topology evidence="1">Multi-pass membrane protein</topology>
    </subcellularLocation>
    <subcellularLocation>
        <location evidence="9">Cell membrane</location>
        <topology evidence="9">Multi-pass membrane protein</topology>
    </subcellularLocation>
</comment>
<keyword evidence="7 10" id="KW-0472">Membrane</keyword>
<proteinExistence type="inferred from homology"/>
<comment type="function">
    <text evidence="9">Plays an essential role in type IV pili and type II pseudopili formation by proteolytically removing the leader sequence from substrate proteins and subsequently monomethylating the alpha-amino group of the newly exposed N-terminal phenylalanine.</text>
</comment>
<feature type="transmembrane region" description="Helical" evidence="10">
    <location>
        <begin position="119"/>
        <end position="137"/>
    </location>
</feature>
<dbReference type="Proteomes" id="UP000317617">
    <property type="component" value="Unassembled WGS sequence"/>
</dbReference>
<evidence type="ECO:0000313" key="14">
    <source>
        <dbReference type="Proteomes" id="UP000317617"/>
    </source>
</evidence>
<dbReference type="InterPro" id="IPR000045">
    <property type="entry name" value="Prepilin_IV_endopep_pep"/>
</dbReference>
<dbReference type="GO" id="GO:0032259">
    <property type="term" value="P:methylation"/>
    <property type="evidence" value="ECO:0007669"/>
    <property type="project" value="UniProtKB-KW"/>
</dbReference>
<dbReference type="Gene3D" id="1.20.120.1220">
    <property type="match status" value="1"/>
</dbReference>
<keyword evidence="9" id="KW-0808">Transferase</keyword>
<keyword evidence="6 10" id="KW-1133">Transmembrane helix</keyword>
<evidence type="ECO:0000256" key="6">
    <source>
        <dbReference type="ARBA" id="ARBA00022989"/>
    </source>
</evidence>
<comment type="catalytic activity">
    <reaction evidence="9">
        <text>Typically cleaves a -Gly-|-Phe- bond to release an N-terminal, basic peptide of 5-8 residues from type IV prepilin, and then N-methylates the new N-terminal amino group, the methyl donor being S-adenosyl-L-methionine.</text>
        <dbReference type="EC" id="3.4.23.43"/>
    </reaction>
</comment>
<feature type="transmembrane region" description="Helical" evidence="10">
    <location>
        <begin position="225"/>
        <end position="243"/>
    </location>
</feature>
<dbReference type="GO" id="GO:0005886">
    <property type="term" value="C:plasma membrane"/>
    <property type="evidence" value="ECO:0007669"/>
    <property type="project" value="UniProtKB-SubCell"/>
</dbReference>
<evidence type="ECO:0000256" key="5">
    <source>
        <dbReference type="ARBA" id="ARBA00022692"/>
    </source>
</evidence>
<keyword evidence="4" id="KW-0997">Cell inner membrane</keyword>
<evidence type="ECO:0000259" key="11">
    <source>
        <dbReference type="Pfam" id="PF01478"/>
    </source>
</evidence>
<dbReference type="InterPro" id="IPR010627">
    <property type="entry name" value="Prepilin_pept_A24_N"/>
</dbReference>
<feature type="transmembrane region" description="Helical" evidence="10">
    <location>
        <begin position="96"/>
        <end position="113"/>
    </location>
</feature>
<dbReference type="OrthoDB" id="9789291at2"/>
<feature type="transmembrane region" description="Helical" evidence="10">
    <location>
        <begin position="68"/>
        <end position="89"/>
    </location>
</feature>
<keyword evidence="9" id="KW-0378">Hydrolase</keyword>
<dbReference type="GO" id="GO:0004190">
    <property type="term" value="F:aspartic-type endopeptidase activity"/>
    <property type="evidence" value="ECO:0007669"/>
    <property type="project" value="UniProtKB-EC"/>
</dbReference>
<evidence type="ECO:0000256" key="10">
    <source>
        <dbReference type="SAM" id="Phobius"/>
    </source>
</evidence>
<dbReference type="PRINTS" id="PR00864">
    <property type="entry name" value="PREPILNPTASE"/>
</dbReference>
<dbReference type="GO" id="GO:0006465">
    <property type="term" value="P:signal peptide processing"/>
    <property type="evidence" value="ECO:0007669"/>
    <property type="project" value="TreeGrafter"/>
</dbReference>
<sequence length="245" mass="26024">MGWFLVVLAPFIGSFMGVLIRRLPRGEPVGFDRSRCEHCHHVLSPAELIPLWSYIRQRGRCSACGARIAPAHLAIELAATAVALLCLVLRGADNPLVWGDVLLGWGLLTLSWIDVETFLLPDAITLPLLLCGLAEGLAIPDGASLESRIIGALAGWALLALLAALYKAIRKRNGLGGGDAKLFAAGGAWVGAEALPSVLLGASLCGFLFACALAVRGRTLHARMILPFGPCLALSIWVTRLLIHN</sequence>
<evidence type="ECO:0000256" key="4">
    <source>
        <dbReference type="ARBA" id="ARBA00022519"/>
    </source>
</evidence>
<gene>
    <name evidence="13" type="primary">pulO</name>
    <name evidence="13" type="ORF">AOR01nite_22190</name>
</gene>
<evidence type="ECO:0000256" key="8">
    <source>
        <dbReference type="RuleBase" id="RU003793"/>
    </source>
</evidence>
<evidence type="ECO:0000256" key="9">
    <source>
        <dbReference type="RuleBase" id="RU003794"/>
    </source>
</evidence>
<keyword evidence="9" id="KW-0511">Multifunctional enzyme</keyword>
<evidence type="ECO:0000256" key="7">
    <source>
        <dbReference type="ARBA" id="ARBA00023136"/>
    </source>
</evidence>